<reference evidence="2 3" key="1">
    <citation type="journal article" date="2018" name="Front. Plant Sci.">
        <title>Red Clover (Trifolium pratense) and Zigzag Clover (T. medium) - A Picture of Genomic Similarities and Differences.</title>
        <authorList>
            <person name="Dluhosova J."/>
            <person name="Istvanek J."/>
            <person name="Nedelnik J."/>
            <person name="Repkova J."/>
        </authorList>
    </citation>
    <scope>NUCLEOTIDE SEQUENCE [LARGE SCALE GENOMIC DNA]</scope>
    <source>
        <strain evidence="3">cv. 10/8</strain>
        <tissue evidence="2">Leaf</tissue>
    </source>
</reference>
<dbReference type="PANTHER" id="PTHR47025">
    <property type="entry name" value="AUTOIMMUNE REGULATOR"/>
    <property type="match status" value="1"/>
</dbReference>
<dbReference type="PANTHER" id="PTHR47025:SF2">
    <property type="entry name" value="AUTOIMMUNE REGULATOR"/>
    <property type="match status" value="1"/>
</dbReference>
<dbReference type="EMBL" id="LXQA010186126">
    <property type="protein sequence ID" value="MCI31298.1"/>
    <property type="molecule type" value="Genomic_DNA"/>
</dbReference>
<dbReference type="GO" id="GO:0000977">
    <property type="term" value="F:RNA polymerase II transcription regulatory region sequence-specific DNA binding"/>
    <property type="evidence" value="ECO:0007669"/>
    <property type="project" value="TreeGrafter"/>
</dbReference>
<evidence type="ECO:0000313" key="2">
    <source>
        <dbReference type="EMBL" id="MCI31298.1"/>
    </source>
</evidence>
<dbReference type="Pfam" id="PF23209">
    <property type="entry name" value="IDM1_C"/>
    <property type="match status" value="1"/>
</dbReference>
<organism evidence="2 3">
    <name type="scientific">Trifolium medium</name>
    <dbReference type="NCBI Taxonomy" id="97028"/>
    <lineage>
        <taxon>Eukaryota</taxon>
        <taxon>Viridiplantae</taxon>
        <taxon>Streptophyta</taxon>
        <taxon>Embryophyta</taxon>
        <taxon>Tracheophyta</taxon>
        <taxon>Spermatophyta</taxon>
        <taxon>Magnoliopsida</taxon>
        <taxon>eudicotyledons</taxon>
        <taxon>Gunneridae</taxon>
        <taxon>Pentapetalae</taxon>
        <taxon>rosids</taxon>
        <taxon>fabids</taxon>
        <taxon>Fabales</taxon>
        <taxon>Fabaceae</taxon>
        <taxon>Papilionoideae</taxon>
        <taxon>50 kb inversion clade</taxon>
        <taxon>NPAAA clade</taxon>
        <taxon>Hologalegina</taxon>
        <taxon>IRL clade</taxon>
        <taxon>Trifolieae</taxon>
        <taxon>Trifolium</taxon>
    </lineage>
</organism>
<feature type="domain" description="Increased DNA methylation 1 C-terminal" evidence="1">
    <location>
        <begin position="33"/>
        <end position="70"/>
    </location>
</feature>
<dbReference type="Proteomes" id="UP000265520">
    <property type="component" value="Unassembled WGS sequence"/>
</dbReference>
<dbReference type="GO" id="GO:0003682">
    <property type="term" value="F:chromatin binding"/>
    <property type="evidence" value="ECO:0007669"/>
    <property type="project" value="TreeGrafter"/>
</dbReference>
<keyword evidence="3" id="KW-1185">Reference proteome</keyword>
<accession>A0A392R3W9</accession>
<proteinExistence type="predicted"/>
<dbReference type="GO" id="GO:0005634">
    <property type="term" value="C:nucleus"/>
    <property type="evidence" value="ECO:0007669"/>
    <property type="project" value="TreeGrafter"/>
</dbReference>
<dbReference type="GO" id="GO:0042393">
    <property type="term" value="F:histone binding"/>
    <property type="evidence" value="ECO:0007669"/>
    <property type="project" value="TreeGrafter"/>
</dbReference>
<protein>
    <submittedName>
        <fullName evidence="2">RING/FYVE/PHD zinc finger protein</fullName>
    </submittedName>
</protein>
<comment type="caution">
    <text evidence="2">The sequence shown here is derived from an EMBL/GenBank/DDBJ whole genome shotgun (WGS) entry which is preliminary data.</text>
</comment>
<dbReference type="GO" id="GO:0045944">
    <property type="term" value="P:positive regulation of transcription by RNA polymerase II"/>
    <property type="evidence" value="ECO:0007669"/>
    <property type="project" value="TreeGrafter"/>
</dbReference>
<name>A0A392R3W9_9FABA</name>
<dbReference type="AlphaFoldDB" id="A0A392R3W9"/>
<evidence type="ECO:0000259" key="1">
    <source>
        <dbReference type="Pfam" id="PF23209"/>
    </source>
</evidence>
<sequence length="71" mass="8043">MNWRLVASGENKQLSNEYRQVLSKAVSIFHEQFDPIVDSSSGRDFIPTMLFGKNIRGQDFAGMYCAVLTVK</sequence>
<evidence type="ECO:0000313" key="3">
    <source>
        <dbReference type="Proteomes" id="UP000265520"/>
    </source>
</evidence>
<dbReference type="InterPro" id="IPR056511">
    <property type="entry name" value="IDM1_C"/>
</dbReference>